<dbReference type="InterPro" id="IPR024593">
    <property type="entry name" value="DUF3444"/>
</dbReference>
<evidence type="ECO:0000256" key="1">
    <source>
        <dbReference type="SAM" id="MobiDB-lite"/>
    </source>
</evidence>
<feature type="compositionally biased region" description="Basic residues" evidence="1">
    <location>
        <begin position="95"/>
        <end position="107"/>
    </location>
</feature>
<dbReference type="Proteomes" id="UP000825935">
    <property type="component" value="Chromosome 1"/>
</dbReference>
<proteinExistence type="predicted"/>
<keyword evidence="4" id="KW-1185">Reference proteome</keyword>
<evidence type="ECO:0000313" key="3">
    <source>
        <dbReference type="EMBL" id="KAH7447262.1"/>
    </source>
</evidence>
<gene>
    <name evidence="3" type="ORF">KP509_01G099100</name>
</gene>
<dbReference type="Pfam" id="PF11926">
    <property type="entry name" value="DUF3444"/>
    <property type="match status" value="1"/>
</dbReference>
<comment type="caution">
    <text evidence="3">The sequence shown here is derived from an EMBL/GenBank/DDBJ whole genome shotgun (WGS) entry which is preliminary data.</text>
</comment>
<protein>
    <recommendedName>
        <fullName evidence="2">DUF3444 domain-containing protein</fullName>
    </recommendedName>
</protein>
<dbReference type="AlphaFoldDB" id="A0A8T2VIV9"/>
<evidence type="ECO:0000313" key="4">
    <source>
        <dbReference type="Proteomes" id="UP000825935"/>
    </source>
</evidence>
<feature type="region of interest" description="Disordered" evidence="1">
    <location>
        <begin position="58"/>
        <end position="115"/>
    </location>
</feature>
<dbReference type="PANTHER" id="PTHR45089">
    <property type="entry name" value="DNAJ HEAT SHOCK AMINO-TERMINAL DOMAIN PROTEIN-RELATED"/>
    <property type="match status" value="1"/>
</dbReference>
<dbReference type="PANTHER" id="PTHR45089:SF59">
    <property type="entry name" value="DNAJ HEAT SHOCK N-TERMINAL DOMAIN-CONTAINING PROTEIN"/>
    <property type="match status" value="1"/>
</dbReference>
<name>A0A8T2VIV9_CERRI</name>
<reference evidence="3" key="1">
    <citation type="submission" date="2021-08" db="EMBL/GenBank/DDBJ databases">
        <title>WGS assembly of Ceratopteris richardii.</title>
        <authorList>
            <person name="Marchant D.B."/>
            <person name="Chen G."/>
            <person name="Jenkins J."/>
            <person name="Shu S."/>
            <person name="Leebens-Mack J."/>
            <person name="Grimwood J."/>
            <person name="Schmutz J."/>
            <person name="Soltis P."/>
            <person name="Soltis D."/>
            <person name="Chen Z.-H."/>
        </authorList>
    </citation>
    <scope>NUCLEOTIDE SEQUENCE</scope>
    <source>
        <strain evidence="3">Whitten #5841</strain>
        <tissue evidence="3">Leaf</tissue>
    </source>
</reference>
<sequence>MFLEYERSYLMKQLCCPVCYKSFVATEVAKIAGALMWESPSKHSSDRTDPLADGLGVPVAGKSSPREKLDAGNAFHDLPSYRNKLRNKSEGFVSSKRKKQIKSKQKKSAIWESKASDEGHTNSITVFKGASKRADCNGQANPAPVGKKNLRARRSPNPGHHKANKHKRVRISLDRSKQDLNFSFKMAKGDVKSSCNDVKSSFNGVDNSKAKATCKRSHSQPMKCHGSVNLDSVNAHANTPSETETNTSSVINVFTVPDSDFHHFGKDRKFAPGQVWAVYDDQDSMPRYYARIDSVKSWEPLRMLISWLEPWLSSDENCMSLYSGFSQACGEFKIGEQTETYSDDIYSHLMSFEKVRRGPFKIYPRKGEIWALYKNCEKSKAVNVKHEFMAVEIVDDYEEDGVMISHLVKVDSYKTTFTRQTHVQHFEWICRSEICRFSHQIPSYHLKSDEIPNINQDCWDLDPASIPFGIVS</sequence>
<feature type="region of interest" description="Disordered" evidence="1">
    <location>
        <begin position="133"/>
        <end position="169"/>
    </location>
</feature>
<dbReference type="OrthoDB" id="66964at2759"/>
<feature type="domain" description="DUF3444" evidence="2">
    <location>
        <begin position="253"/>
        <end position="449"/>
    </location>
</feature>
<evidence type="ECO:0000259" key="2">
    <source>
        <dbReference type="Pfam" id="PF11926"/>
    </source>
</evidence>
<dbReference type="EMBL" id="CM035406">
    <property type="protein sequence ID" value="KAH7447262.1"/>
    <property type="molecule type" value="Genomic_DNA"/>
</dbReference>
<accession>A0A8T2VIV9</accession>
<feature type="compositionally biased region" description="Basic residues" evidence="1">
    <location>
        <begin position="148"/>
        <end position="169"/>
    </location>
</feature>
<organism evidence="3 4">
    <name type="scientific">Ceratopteris richardii</name>
    <name type="common">Triangle waterfern</name>
    <dbReference type="NCBI Taxonomy" id="49495"/>
    <lineage>
        <taxon>Eukaryota</taxon>
        <taxon>Viridiplantae</taxon>
        <taxon>Streptophyta</taxon>
        <taxon>Embryophyta</taxon>
        <taxon>Tracheophyta</taxon>
        <taxon>Polypodiopsida</taxon>
        <taxon>Polypodiidae</taxon>
        <taxon>Polypodiales</taxon>
        <taxon>Pteridineae</taxon>
        <taxon>Pteridaceae</taxon>
        <taxon>Parkerioideae</taxon>
        <taxon>Ceratopteris</taxon>
    </lineage>
</organism>